<evidence type="ECO:0000313" key="2">
    <source>
        <dbReference type="Proteomes" id="UP001209878"/>
    </source>
</evidence>
<dbReference type="EMBL" id="JAODUO010001551">
    <property type="protein sequence ID" value="KAK2161921.1"/>
    <property type="molecule type" value="Genomic_DNA"/>
</dbReference>
<accession>A0AAD9NBB9</accession>
<dbReference type="Proteomes" id="UP001209878">
    <property type="component" value="Unassembled WGS sequence"/>
</dbReference>
<reference evidence="1" key="1">
    <citation type="journal article" date="2023" name="Mol. Biol. Evol.">
        <title>Third-Generation Sequencing Reveals the Adaptive Role of the Epigenome in Three Deep-Sea Polychaetes.</title>
        <authorList>
            <person name="Perez M."/>
            <person name="Aroh O."/>
            <person name="Sun Y."/>
            <person name="Lan Y."/>
            <person name="Juniper S.K."/>
            <person name="Young C.R."/>
            <person name="Angers B."/>
            <person name="Qian P.Y."/>
        </authorList>
    </citation>
    <scope>NUCLEOTIDE SEQUENCE</scope>
    <source>
        <strain evidence="1">R07B-5</strain>
    </source>
</reference>
<proteinExistence type="predicted"/>
<dbReference type="AlphaFoldDB" id="A0AAD9NBB9"/>
<name>A0AAD9NBB9_RIDPI</name>
<sequence length="83" mass="9311">MDATDTANEGLQKRQEHTVGSRVVDMMGRLHVDLFFQDRYLLNGVDIKVRMVQSKDTFAFMAGGSTPAYKITIVEAALFARKT</sequence>
<gene>
    <name evidence="1" type="ORF">NP493_1552g00023</name>
</gene>
<organism evidence="1 2">
    <name type="scientific">Ridgeia piscesae</name>
    <name type="common">Tubeworm</name>
    <dbReference type="NCBI Taxonomy" id="27915"/>
    <lineage>
        <taxon>Eukaryota</taxon>
        <taxon>Metazoa</taxon>
        <taxon>Spiralia</taxon>
        <taxon>Lophotrochozoa</taxon>
        <taxon>Annelida</taxon>
        <taxon>Polychaeta</taxon>
        <taxon>Sedentaria</taxon>
        <taxon>Canalipalpata</taxon>
        <taxon>Sabellida</taxon>
        <taxon>Siboglinidae</taxon>
        <taxon>Ridgeia</taxon>
    </lineage>
</organism>
<comment type="caution">
    <text evidence="1">The sequence shown here is derived from an EMBL/GenBank/DDBJ whole genome shotgun (WGS) entry which is preliminary data.</text>
</comment>
<keyword evidence="2" id="KW-1185">Reference proteome</keyword>
<protein>
    <submittedName>
        <fullName evidence="1">Uncharacterized protein</fullName>
    </submittedName>
</protein>
<evidence type="ECO:0000313" key="1">
    <source>
        <dbReference type="EMBL" id="KAK2161921.1"/>
    </source>
</evidence>